<dbReference type="InterPro" id="IPR036388">
    <property type="entry name" value="WH-like_DNA-bd_sf"/>
</dbReference>
<evidence type="ECO:0000313" key="8">
    <source>
        <dbReference type="Proteomes" id="UP000654913"/>
    </source>
</evidence>
<evidence type="ECO:0000256" key="4">
    <source>
        <dbReference type="PIRSR" id="PIRSR005739-1"/>
    </source>
</evidence>
<reference evidence="7" key="2">
    <citation type="submission" date="2021-02" db="EMBL/GenBank/DDBJ databases">
        <title>Aspergillus puulaauensis MK2 genome sequence.</title>
        <authorList>
            <person name="Futagami T."/>
            <person name="Mori K."/>
            <person name="Kadooka C."/>
            <person name="Tanaka T."/>
        </authorList>
    </citation>
    <scope>NUCLEOTIDE SEQUENCE</scope>
    <source>
        <strain evidence="7">MK2</strain>
    </source>
</reference>
<dbReference type="InterPro" id="IPR029063">
    <property type="entry name" value="SAM-dependent_MTases_sf"/>
</dbReference>
<dbReference type="GeneID" id="64978403"/>
<evidence type="ECO:0000256" key="1">
    <source>
        <dbReference type="ARBA" id="ARBA00022603"/>
    </source>
</evidence>
<keyword evidence="2" id="KW-0808">Transferase</keyword>
<dbReference type="AlphaFoldDB" id="A0A7R8ARF6"/>
<dbReference type="Pfam" id="PF08100">
    <property type="entry name" value="Dimerisation"/>
    <property type="match status" value="1"/>
</dbReference>
<reference evidence="7" key="1">
    <citation type="submission" date="2021-01" db="EMBL/GenBank/DDBJ databases">
        <authorList>
            <consortium name="Aspergillus puulaauensis MK2 genome sequencing consortium"/>
            <person name="Kazuki M."/>
            <person name="Futagami T."/>
        </authorList>
    </citation>
    <scope>NUCLEOTIDE SEQUENCE</scope>
    <source>
        <strain evidence="7">MK2</strain>
    </source>
</reference>
<dbReference type="Gene3D" id="1.10.10.10">
    <property type="entry name" value="Winged helix-like DNA-binding domain superfamily/Winged helix DNA-binding domain"/>
    <property type="match status" value="1"/>
</dbReference>
<evidence type="ECO:0000256" key="3">
    <source>
        <dbReference type="ARBA" id="ARBA00022691"/>
    </source>
</evidence>
<sequence>MEATLSILSASLKEAASQLEGPLNSERLAALHDHREGKLPDAVLSELAAQTCDLLHQVEQLLEPSSLVLADHFLGYLNSKCLCAAVELHIPDLLVNGPQHLAKLARLSGAREDRLRQVLRMLHNNGIFAYSPDADTYSNNPTSEMLRTDHWTQWHNWVDLYANEFYDMAKGIPASLKQGTVRTPAQINFDTDENMFDYFTRRGWLPRLHRTLGGGATAQAPGILADYPWEEFGDKSFLDIGGGEGALIALILRRHPGMRAALLDTPKVIEHARPLFRDGKYADVGERVPDDNLIAGDFLKSIPTFEFYTMKWCLHDWDDEKTTIVLQNIRRAIQATPDSRLVVMESILADGRSRRLSRYGDLTMMVSADGQERTEAQWRSLAGRTGWEIRKVRTLRGAWPCAIEMKPV</sequence>
<dbReference type="PIRSF" id="PIRSF005739">
    <property type="entry name" value="O-mtase"/>
    <property type="match status" value="1"/>
</dbReference>
<dbReference type="GO" id="GO:0044550">
    <property type="term" value="P:secondary metabolite biosynthetic process"/>
    <property type="evidence" value="ECO:0007669"/>
    <property type="project" value="UniProtKB-ARBA"/>
</dbReference>
<keyword evidence="8" id="KW-1185">Reference proteome</keyword>
<gene>
    <name evidence="7" type="ORF">APUU_61454S</name>
</gene>
<dbReference type="Gene3D" id="3.40.50.150">
    <property type="entry name" value="Vaccinia Virus protein VP39"/>
    <property type="match status" value="1"/>
</dbReference>
<feature type="domain" description="O-methyltransferase dimerisation" evidence="6">
    <location>
        <begin position="71"/>
        <end position="147"/>
    </location>
</feature>
<accession>A0A7R8ARF6</accession>
<keyword evidence="1" id="KW-0489">Methyltransferase</keyword>
<protein>
    <recommendedName>
        <fullName evidence="9">O-methyltransferase</fullName>
    </recommendedName>
</protein>
<dbReference type="EMBL" id="AP024448">
    <property type="protein sequence ID" value="BCS28406.1"/>
    <property type="molecule type" value="Genomic_DNA"/>
</dbReference>
<dbReference type="OrthoDB" id="1606438at2759"/>
<feature type="domain" description="O-methyltransferase C-terminal" evidence="5">
    <location>
        <begin position="236"/>
        <end position="387"/>
    </location>
</feature>
<name>A0A7R8ARF6_9EURO</name>
<dbReference type="RefSeq" id="XP_041560592.1">
    <property type="nucleotide sequence ID" value="XM_041694798.1"/>
</dbReference>
<dbReference type="SUPFAM" id="SSF46785">
    <property type="entry name" value="Winged helix' DNA-binding domain"/>
    <property type="match status" value="1"/>
</dbReference>
<dbReference type="InterPro" id="IPR001077">
    <property type="entry name" value="COMT_C"/>
</dbReference>
<dbReference type="SUPFAM" id="SSF53335">
    <property type="entry name" value="S-adenosyl-L-methionine-dependent methyltransferases"/>
    <property type="match status" value="1"/>
</dbReference>
<dbReference type="PANTHER" id="PTHR43712:SF2">
    <property type="entry name" value="O-METHYLTRANSFERASE CICE"/>
    <property type="match status" value="1"/>
</dbReference>
<keyword evidence="3" id="KW-0949">S-adenosyl-L-methionine</keyword>
<dbReference type="PROSITE" id="PS51683">
    <property type="entry name" value="SAM_OMT_II"/>
    <property type="match status" value="1"/>
</dbReference>
<evidence type="ECO:0000259" key="6">
    <source>
        <dbReference type="Pfam" id="PF08100"/>
    </source>
</evidence>
<dbReference type="InterPro" id="IPR036390">
    <property type="entry name" value="WH_DNA-bd_sf"/>
</dbReference>
<feature type="active site" description="Proton acceptor" evidence="4">
    <location>
        <position position="315"/>
    </location>
</feature>
<dbReference type="GO" id="GO:0008171">
    <property type="term" value="F:O-methyltransferase activity"/>
    <property type="evidence" value="ECO:0007669"/>
    <property type="project" value="InterPro"/>
</dbReference>
<evidence type="ECO:0000256" key="2">
    <source>
        <dbReference type="ARBA" id="ARBA00022679"/>
    </source>
</evidence>
<dbReference type="Pfam" id="PF00891">
    <property type="entry name" value="Methyltransf_2"/>
    <property type="match status" value="1"/>
</dbReference>
<dbReference type="InterPro" id="IPR012967">
    <property type="entry name" value="COMT_dimerisation"/>
</dbReference>
<evidence type="ECO:0008006" key="9">
    <source>
        <dbReference type="Google" id="ProtNLM"/>
    </source>
</evidence>
<dbReference type="InterPro" id="IPR016461">
    <property type="entry name" value="COMT-like"/>
</dbReference>
<dbReference type="Proteomes" id="UP000654913">
    <property type="component" value="Chromosome 6"/>
</dbReference>
<dbReference type="GO" id="GO:0046983">
    <property type="term" value="F:protein dimerization activity"/>
    <property type="evidence" value="ECO:0007669"/>
    <property type="project" value="InterPro"/>
</dbReference>
<organism evidence="7 8">
    <name type="scientific">Aspergillus puulaauensis</name>
    <dbReference type="NCBI Taxonomy" id="1220207"/>
    <lineage>
        <taxon>Eukaryota</taxon>
        <taxon>Fungi</taxon>
        <taxon>Dikarya</taxon>
        <taxon>Ascomycota</taxon>
        <taxon>Pezizomycotina</taxon>
        <taxon>Eurotiomycetes</taxon>
        <taxon>Eurotiomycetidae</taxon>
        <taxon>Eurotiales</taxon>
        <taxon>Aspergillaceae</taxon>
        <taxon>Aspergillus</taxon>
    </lineage>
</organism>
<dbReference type="KEGG" id="apuu:APUU_61454S"/>
<proteinExistence type="predicted"/>
<dbReference type="GO" id="GO:0032259">
    <property type="term" value="P:methylation"/>
    <property type="evidence" value="ECO:0007669"/>
    <property type="project" value="UniProtKB-KW"/>
</dbReference>
<dbReference type="PANTHER" id="PTHR43712">
    <property type="entry name" value="PUTATIVE (AFU_ORTHOLOGUE AFUA_4G14580)-RELATED"/>
    <property type="match status" value="1"/>
</dbReference>
<evidence type="ECO:0000313" key="7">
    <source>
        <dbReference type="EMBL" id="BCS28406.1"/>
    </source>
</evidence>
<evidence type="ECO:0000259" key="5">
    <source>
        <dbReference type="Pfam" id="PF00891"/>
    </source>
</evidence>